<keyword evidence="5 9" id="KW-0371">Homeobox</keyword>
<keyword evidence="14" id="KW-1185">Reference proteome</keyword>
<keyword evidence="2" id="KW-0217">Developmental protein</keyword>
<evidence type="ECO:0000256" key="11">
    <source>
        <dbReference type="SAM" id="MobiDB-lite"/>
    </source>
</evidence>
<evidence type="ECO:0000313" key="14">
    <source>
        <dbReference type="Proteomes" id="UP001153076"/>
    </source>
</evidence>
<evidence type="ECO:0000256" key="3">
    <source>
        <dbReference type="ARBA" id="ARBA00023015"/>
    </source>
</evidence>
<dbReference type="SMART" id="SM00389">
    <property type="entry name" value="HOX"/>
    <property type="match status" value="1"/>
</dbReference>
<feature type="DNA-binding region" description="Homeobox" evidence="9">
    <location>
        <begin position="27"/>
        <end position="92"/>
    </location>
</feature>
<keyword evidence="6" id="KW-0804">Transcription</keyword>
<dbReference type="SUPFAM" id="SSF46689">
    <property type="entry name" value="Homeodomain-like"/>
    <property type="match status" value="1"/>
</dbReference>
<evidence type="ECO:0000256" key="5">
    <source>
        <dbReference type="ARBA" id="ARBA00023155"/>
    </source>
</evidence>
<evidence type="ECO:0000256" key="2">
    <source>
        <dbReference type="ARBA" id="ARBA00022473"/>
    </source>
</evidence>
<evidence type="ECO:0000256" key="9">
    <source>
        <dbReference type="PROSITE-ProRule" id="PRU00108"/>
    </source>
</evidence>
<proteinExistence type="inferred from homology"/>
<feature type="region of interest" description="Disordered" evidence="11">
    <location>
        <begin position="96"/>
        <end position="115"/>
    </location>
</feature>
<dbReference type="GO" id="GO:0099402">
    <property type="term" value="P:plant organ development"/>
    <property type="evidence" value="ECO:0007669"/>
    <property type="project" value="InterPro"/>
</dbReference>
<evidence type="ECO:0000256" key="7">
    <source>
        <dbReference type="ARBA" id="ARBA00023242"/>
    </source>
</evidence>
<dbReference type="PANTHER" id="PTHR45940">
    <property type="entry name" value="WUSCHEL-RELATED HOMEOBOX 1-RELATED"/>
    <property type="match status" value="1"/>
</dbReference>
<dbReference type="Gene3D" id="1.10.10.60">
    <property type="entry name" value="Homeodomain-like"/>
    <property type="match status" value="1"/>
</dbReference>
<reference evidence="13" key="1">
    <citation type="submission" date="2022-04" db="EMBL/GenBank/DDBJ databases">
        <title>Carnegiea gigantea Genome sequencing and assembly v2.</title>
        <authorList>
            <person name="Copetti D."/>
            <person name="Sanderson M.J."/>
            <person name="Burquez A."/>
            <person name="Wojciechowski M.F."/>
        </authorList>
    </citation>
    <scope>NUCLEOTIDE SEQUENCE</scope>
    <source>
        <strain evidence="13">SGP5-SGP5p</strain>
        <tissue evidence="13">Aerial part</tissue>
    </source>
</reference>
<dbReference type="GO" id="GO:0005634">
    <property type="term" value="C:nucleus"/>
    <property type="evidence" value="ECO:0007669"/>
    <property type="project" value="UniProtKB-SubCell"/>
</dbReference>
<comment type="subcellular location">
    <subcellularLocation>
        <location evidence="1 9 10">Nucleus</location>
    </subcellularLocation>
</comment>
<name>A0A9Q1KHV4_9CARY</name>
<feature type="domain" description="Homeobox" evidence="12">
    <location>
        <begin position="25"/>
        <end position="91"/>
    </location>
</feature>
<dbReference type="InterPro" id="IPR044555">
    <property type="entry name" value="WUSCHEL-like"/>
</dbReference>
<comment type="similarity">
    <text evidence="8">Belongs to the WUS homeobox family.</text>
</comment>
<accession>A0A9Q1KHV4</accession>
<dbReference type="Proteomes" id="UP001153076">
    <property type="component" value="Unassembled WGS sequence"/>
</dbReference>
<protein>
    <recommendedName>
        <fullName evidence="12">Homeobox domain-containing protein</fullName>
    </recommendedName>
</protein>
<keyword evidence="4 9" id="KW-0238">DNA-binding</keyword>
<dbReference type="EMBL" id="JAKOGI010000115">
    <property type="protein sequence ID" value="KAJ8443618.1"/>
    <property type="molecule type" value="Genomic_DNA"/>
</dbReference>
<dbReference type="Pfam" id="PF00046">
    <property type="entry name" value="Homeodomain"/>
    <property type="match status" value="1"/>
</dbReference>
<evidence type="ECO:0000256" key="1">
    <source>
        <dbReference type="ARBA" id="ARBA00004123"/>
    </source>
</evidence>
<dbReference type="PANTHER" id="PTHR45940:SF2">
    <property type="entry name" value="WUSCHEL-RELATED HOMEOBOX 1"/>
    <property type="match status" value="1"/>
</dbReference>
<keyword evidence="7 9" id="KW-0539">Nucleus</keyword>
<dbReference type="GO" id="GO:0003677">
    <property type="term" value="F:DNA binding"/>
    <property type="evidence" value="ECO:0007669"/>
    <property type="project" value="UniProtKB-UniRule"/>
</dbReference>
<dbReference type="OrthoDB" id="773671at2759"/>
<dbReference type="CDD" id="cd00086">
    <property type="entry name" value="homeodomain"/>
    <property type="match status" value="1"/>
</dbReference>
<dbReference type="AlphaFoldDB" id="A0A9Q1KHV4"/>
<gene>
    <name evidence="13" type="ORF">Cgig2_019600</name>
</gene>
<dbReference type="InterPro" id="IPR001356">
    <property type="entry name" value="HD"/>
</dbReference>
<evidence type="ECO:0000256" key="8">
    <source>
        <dbReference type="ARBA" id="ARBA00024040"/>
    </source>
</evidence>
<evidence type="ECO:0000256" key="10">
    <source>
        <dbReference type="RuleBase" id="RU000682"/>
    </source>
</evidence>
<dbReference type="InterPro" id="IPR009057">
    <property type="entry name" value="Homeodomain-like_sf"/>
</dbReference>
<organism evidence="13 14">
    <name type="scientific">Carnegiea gigantea</name>
    <dbReference type="NCBI Taxonomy" id="171969"/>
    <lineage>
        <taxon>Eukaryota</taxon>
        <taxon>Viridiplantae</taxon>
        <taxon>Streptophyta</taxon>
        <taxon>Embryophyta</taxon>
        <taxon>Tracheophyta</taxon>
        <taxon>Spermatophyta</taxon>
        <taxon>Magnoliopsida</taxon>
        <taxon>eudicotyledons</taxon>
        <taxon>Gunneridae</taxon>
        <taxon>Pentapetalae</taxon>
        <taxon>Caryophyllales</taxon>
        <taxon>Cactineae</taxon>
        <taxon>Cactaceae</taxon>
        <taxon>Cactoideae</taxon>
        <taxon>Echinocereeae</taxon>
        <taxon>Carnegiea</taxon>
    </lineage>
</organism>
<evidence type="ECO:0000313" key="13">
    <source>
        <dbReference type="EMBL" id="KAJ8443618.1"/>
    </source>
</evidence>
<evidence type="ECO:0000259" key="12">
    <source>
        <dbReference type="PROSITE" id="PS50071"/>
    </source>
</evidence>
<feature type="compositionally biased region" description="Low complexity" evidence="11">
    <location>
        <begin position="96"/>
        <end position="109"/>
    </location>
</feature>
<keyword evidence="3" id="KW-0805">Transcription regulation</keyword>
<sequence>MEPHEQQEEISNGGVKVSTSSSYLCRQSSTRWAPTTEQIKLLKELYYINGVRSPTADQIQTICARLRRYGKIEGKNVFYWFQNHKARERQKKRLITSNNNNNNPTSAPAVAPPPQYHSTTNGAVVRNGAGGMHWKQDQDLSIQAKYHGMNNPGASCSSSSGGVISGGGQMMGSFGYGAVTMETKFRDCSISGGDALNGGNVNHNFQWANAGNYNSSAPPPPPLPYSNFLGKIDEDTDQEHDGASEIETLPLFPMHNEDNHDHDHDHDHHLSQPGYCTIKPGGSDSYYMGGYRWPNGGGSASTSLELSLNSYGYYSM</sequence>
<dbReference type="PROSITE" id="PS50071">
    <property type="entry name" value="HOMEOBOX_2"/>
    <property type="match status" value="1"/>
</dbReference>
<evidence type="ECO:0000256" key="4">
    <source>
        <dbReference type="ARBA" id="ARBA00023125"/>
    </source>
</evidence>
<comment type="caution">
    <text evidence="13">The sequence shown here is derived from an EMBL/GenBank/DDBJ whole genome shotgun (WGS) entry which is preliminary data.</text>
</comment>
<dbReference type="GO" id="GO:0003700">
    <property type="term" value="F:DNA-binding transcription factor activity"/>
    <property type="evidence" value="ECO:0007669"/>
    <property type="project" value="InterPro"/>
</dbReference>
<evidence type="ECO:0000256" key="6">
    <source>
        <dbReference type="ARBA" id="ARBA00023163"/>
    </source>
</evidence>